<feature type="region of interest" description="Disordered" evidence="5">
    <location>
        <begin position="425"/>
        <end position="452"/>
    </location>
</feature>
<evidence type="ECO:0000313" key="8">
    <source>
        <dbReference type="Proteomes" id="UP000241848"/>
    </source>
</evidence>
<evidence type="ECO:0000313" key="7">
    <source>
        <dbReference type="EMBL" id="PSR22108.1"/>
    </source>
</evidence>
<dbReference type="Proteomes" id="UP000241848">
    <property type="component" value="Unassembled WGS sequence"/>
</dbReference>
<feature type="transmembrane region" description="Helical" evidence="6">
    <location>
        <begin position="221"/>
        <end position="240"/>
    </location>
</feature>
<dbReference type="SUPFAM" id="SSF81340">
    <property type="entry name" value="Clc chloride channel"/>
    <property type="match status" value="1"/>
</dbReference>
<comment type="subcellular location">
    <subcellularLocation>
        <location evidence="1">Membrane</location>
        <topology evidence="1">Multi-pass membrane protein</topology>
    </subcellularLocation>
</comment>
<dbReference type="PANTHER" id="PTHR43427">
    <property type="entry name" value="CHLORIDE CHANNEL PROTEIN CLC-E"/>
    <property type="match status" value="1"/>
</dbReference>
<keyword evidence="4 6" id="KW-0472">Membrane</keyword>
<dbReference type="GO" id="GO:0015108">
    <property type="term" value="F:chloride transmembrane transporter activity"/>
    <property type="evidence" value="ECO:0007669"/>
    <property type="project" value="InterPro"/>
</dbReference>
<protein>
    <submittedName>
        <fullName evidence="7">Chloride channel protein</fullName>
    </submittedName>
</protein>
<proteinExistence type="predicted"/>
<dbReference type="AlphaFoldDB" id="A0A2T2WIP3"/>
<dbReference type="EMBL" id="PXYV01000022">
    <property type="protein sequence ID" value="PSR22108.1"/>
    <property type="molecule type" value="Genomic_DNA"/>
</dbReference>
<keyword evidence="2 6" id="KW-0812">Transmembrane</keyword>
<evidence type="ECO:0000256" key="6">
    <source>
        <dbReference type="SAM" id="Phobius"/>
    </source>
</evidence>
<feature type="transmembrane region" description="Helical" evidence="6">
    <location>
        <begin position="148"/>
        <end position="172"/>
    </location>
</feature>
<dbReference type="InterPro" id="IPR050368">
    <property type="entry name" value="ClC-type_chloride_channel"/>
</dbReference>
<dbReference type="Pfam" id="PF00654">
    <property type="entry name" value="Voltage_CLC"/>
    <property type="match status" value="1"/>
</dbReference>
<comment type="caution">
    <text evidence="7">The sequence shown here is derived from an EMBL/GenBank/DDBJ whole genome shotgun (WGS) entry which is preliminary data.</text>
</comment>
<sequence>MRRIWEPIFMGRQLALWLILGALTGALVGVVVTYFLKLLFWSIAVTAAWPFWAIAIALPLGGLITGLLIHYGAPSAAGHGTEAVIRAVHRESGRINWKVAPIKALATVTTIAPGGSAGKEGPSAQIGAAVASALADLFRFSPEQRKKIVICGIGAGFAAVFGTPVAGAILGIEVLAVGDLWYEMLLPSFAASVMSYEVSRGLGLTWFYPRTAAALPFSLSLFGRLIILGIAAGLVAYLLVLLMDGLHHQMQALETKRHWWMPWFPFLSGIMLVILLGVTNRQYGGLSLSLLSHALEGHGVPTFAFAFKLLTVAITLGFGMSGGIITPLFVIGATFGSMAAIPLHLPLAVGAELGMIAVTAAGANAPIALIIMGMELFGSRLAPDFLIVAIPAFIMIGNHSVYPSQQVRLQKSPWVPIPLGKALEDAPEAPLPLPWTRTKSQQHPEPSEHDVS</sequence>
<gene>
    <name evidence="7" type="ORF">C7B45_08345</name>
</gene>
<dbReference type="PRINTS" id="PR00762">
    <property type="entry name" value="CLCHANNEL"/>
</dbReference>
<accession>A0A2T2WIP3</accession>
<organism evidence="7 8">
    <name type="scientific">Sulfobacillus acidophilus</name>
    <dbReference type="NCBI Taxonomy" id="53633"/>
    <lineage>
        <taxon>Bacteria</taxon>
        <taxon>Bacillati</taxon>
        <taxon>Bacillota</taxon>
        <taxon>Clostridia</taxon>
        <taxon>Eubacteriales</taxon>
        <taxon>Clostridiales Family XVII. Incertae Sedis</taxon>
        <taxon>Sulfobacillus</taxon>
    </lineage>
</organism>
<dbReference type="InterPro" id="IPR001807">
    <property type="entry name" value="ClC"/>
</dbReference>
<evidence type="ECO:0000256" key="2">
    <source>
        <dbReference type="ARBA" id="ARBA00022692"/>
    </source>
</evidence>
<keyword evidence="3 6" id="KW-1133">Transmembrane helix</keyword>
<feature type="transmembrane region" description="Helical" evidence="6">
    <location>
        <begin position="260"/>
        <end position="278"/>
    </location>
</feature>
<name>A0A2T2WIP3_9FIRM</name>
<dbReference type="Gene3D" id="1.10.3080.10">
    <property type="entry name" value="Clc chloride channel"/>
    <property type="match status" value="1"/>
</dbReference>
<feature type="transmembrane region" description="Helical" evidence="6">
    <location>
        <begin position="385"/>
        <end position="402"/>
    </location>
</feature>
<evidence type="ECO:0000256" key="4">
    <source>
        <dbReference type="ARBA" id="ARBA00023136"/>
    </source>
</evidence>
<dbReference type="GO" id="GO:0016020">
    <property type="term" value="C:membrane"/>
    <property type="evidence" value="ECO:0007669"/>
    <property type="project" value="UniProtKB-SubCell"/>
</dbReference>
<feature type="transmembrane region" description="Helical" evidence="6">
    <location>
        <begin position="48"/>
        <end position="69"/>
    </location>
</feature>
<evidence type="ECO:0000256" key="3">
    <source>
        <dbReference type="ARBA" id="ARBA00022989"/>
    </source>
</evidence>
<reference evidence="7 8" key="1">
    <citation type="journal article" date="2014" name="BMC Genomics">
        <title>Comparison of environmental and isolate Sulfobacillus genomes reveals diverse carbon, sulfur, nitrogen, and hydrogen metabolisms.</title>
        <authorList>
            <person name="Justice N.B."/>
            <person name="Norman A."/>
            <person name="Brown C.T."/>
            <person name="Singh A."/>
            <person name="Thomas B.C."/>
            <person name="Banfield J.F."/>
        </authorList>
    </citation>
    <scope>NUCLEOTIDE SEQUENCE [LARGE SCALE GENOMIC DNA]</scope>
    <source>
        <strain evidence="7">AMDSBA3</strain>
    </source>
</reference>
<feature type="transmembrane region" description="Helical" evidence="6">
    <location>
        <begin position="324"/>
        <end position="341"/>
    </location>
</feature>
<dbReference type="InterPro" id="IPR014743">
    <property type="entry name" value="Cl-channel_core"/>
</dbReference>
<feature type="transmembrane region" description="Helical" evidence="6">
    <location>
        <begin position="14"/>
        <end position="36"/>
    </location>
</feature>
<evidence type="ECO:0000256" key="1">
    <source>
        <dbReference type="ARBA" id="ARBA00004141"/>
    </source>
</evidence>
<evidence type="ECO:0000256" key="5">
    <source>
        <dbReference type="SAM" id="MobiDB-lite"/>
    </source>
</evidence>
<feature type="transmembrane region" description="Helical" evidence="6">
    <location>
        <begin position="353"/>
        <end position="373"/>
    </location>
</feature>